<proteinExistence type="predicted"/>
<accession>A0A8R1Y199</accession>
<dbReference type="PROSITE" id="PS50836">
    <property type="entry name" value="DOMON"/>
    <property type="match status" value="1"/>
</dbReference>
<feature type="domain" description="DOMON" evidence="1">
    <location>
        <begin position="24"/>
        <end position="69"/>
    </location>
</feature>
<organism evidence="2 3">
    <name type="scientific">Onchocerca volvulus</name>
    <dbReference type="NCBI Taxonomy" id="6282"/>
    <lineage>
        <taxon>Eukaryota</taxon>
        <taxon>Metazoa</taxon>
        <taxon>Ecdysozoa</taxon>
        <taxon>Nematoda</taxon>
        <taxon>Chromadorea</taxon>
        <taxon>Rhabditida</taxon>
        <taxon>Spirurina</taxon>
        <taxon>Spiruromorpha</taxon>
        <taxon>Filarioidea</taxon>
        <taxon>Onchocercidae</taxon>
        <taxon>Onchocerca</taxon>
    </lineage>
</organism>
<evidence type="ECO:0000259" key="1">
    <source>
        <dbReference type="PROSITE" id="PS50836"/>
    </source>
</evidence>
<dbReference type="AlphaFoldDB" id="A0A8R1Y199"/>
<reference evidence="2" key="2">
    <citation type="submission" date="2022-06" db="UniProtKB">
        <authorList>
            <consortium name="EnsemblMetazoa"/>
        </authorList>
    </citation>
    <scope>IDENTIFICATION</scope>
</reference>
<evidence type="ECO:0000313" key="2">
    <source>
        <dbReference type="EnsemblMetazoa" id="OVOC943.1"/>
    </source>
</evidence>
<evidence type="ECO:0000313" key="3">
    <source>
        <dbReference type="Proteomes" id="UP000024404"/>
    </source>
</evidence>
<dbReference type="InterPro" id="IPR005018">
    <property type="entry name" value="DOMON_domain"/>
</dbReference>
<dbReference type="Proteomes" id="UP000024404">
    <property type="component" value="Unassembled WGS sequence"/>
</dbReference>
<dbReference type="EMBL" id="CMVM020000023">
    <property type="status" value="NOT_ANNOTATED_CDS"/>
    <property type="molecule type" value="Genomic_DNA"/>
</dbReference>
<keyword evidence="3" id="KW-1185">Reference proteome</keyword>
<sequence length="69" mass="8065">MFVAEVKFLGYIMLINSLILHDFLLTKFRWYYLDSNKITIVFSTKTTVRSEKLGYVAINANKKFHIDGS</sequence>
<dbReference type="EnsemblMetazoa" id="OVOC943.1">
    <property type="protein sequence ID" value="OVOC943.1"/>
    <property type="gene ID" value="WBGene00237752"/>
</dbReference>
<name>A0A8R1Y199_ONCVO</name>
<protein>
    <submittedName>
        <fullName evidence="2">DOMON domain-containing protein</fullName>
    </submittedName>
</protein>
<reference evidence="3" key="1">
    <citation type="submission" date="2013-10" db="EMBL/GenBank/DDBJ databases">
        <title>Genome sequencing of Onchocerca volvulus.</title>
        <authorList>
            <person name="Cotton J."/>
            <person name="Tsai J."/>
            <person name="Stanley E."/>
            <person name="Tracey A."/>
            <person name="Holroyd N."/>
            <person name="Lustigman S."/>
            <person name="Berriman M."/>
        </authorList>
    </citation>
    <scope>NUCLEOTIDE SEQUENCE</scope>
</reference>